<keyword evidence="1" id="KW-0812">Transmembrane</keyword>
<dbReference type="AlphaFoldDB" id="A0A1Y4DD13"/>
<feature type="transmembrane region" description="Helical" evidence="1">
    <location>
        <begin position="24"/>
        <end position="46"/>
    </location>
</feature>
<keyword evidence="1" id="KW-1133">Transmembrane helix</keyword>
<dbReference type="RefSeq" id="WP_087287975.1">
    <property type="nucleotide sequence ID" value="NZ_NFJD01000002.1"/>
</dbReference>
<gene>
    <name evidence="2" type="ORF">B5F75_03470</name>
</gene>
<dbReference type="EMBL" id="NFJD01000002">
    <property type="protein sequence ID" value="OUO56916.1"/>
    <property type="molecule type" value="Genomic_DNA"/>
</dbReference>
<protein>
    <submittedName>
        <fullName evidence="2">Uncharacterized protein</fullName>
    </submittedName>
</protein>
<evidence type="ECO:0000313" key="3">
    <source>
        <dbReference type="Proteomes" id="UP000196368"/>
    </source>
</evidence>
<dbReference type="Proteomes" id="UP000196368">
    <property type="component" value="Unassembled WGS sequence"/>
</dbReference>
<feature type="transmembrane region" description="Helical" evidence="1">
    <location>
        <begin position="61"/>
        <end position="82"/>
    </location>
</feature>
<sequence length="91" mass="10841">MQTLLAYLKKPYAEKGFIVGTFDLLLKLLTVFLWGYIAVILCTLFVDSIVLDYNPLNKLWWFSYCFLIFFGATWLAYIVLFVRDYYEPEEE</sequence>
<dbReference type="OrthoDB" id="9943617at2"/>
<name>A0A1Y4DD13_9BACT</name>
<reference evidence="3" key="1">
    <citation type="submission" date="2017-04" db="EMBL/GenBank/DDBJ databases">
        <title>Function of individual gut microbiota members based on whole genome sequencing of pure cultures obtained from chicken caecum.</title>
        <authorList>
            <person name="Medvecky M."/>
            <person name="Cejkova D."/>
            <person name="Polansky O."/>
            <person name="Karasova D."/>
            <person name="Kubasova T."/>
            <person name="Cizek A."/>
            <person name="Rychlik I."/>
        </authorList>
    </citation>
    <scope>NUCLEOTIDE SEQUENCE [LARGE SCALE GENOMIC DNA]</scope>
    <source>
        <strain evidence="3">An273</strain>
    </source>
</reference>
<proteinExistence type="predicted"/>
<comment type="caution">
    <text evidence="2">The sequence shown here is derived from an EMBL/GenBank/DDBJ whole genome shotgun (WGS) entry which is preliminary data.</text>
</comment>
<organism evidence="2 3">
    <name type="scientific">Candidatus Avelusimicrobium gallicola</name>
    <dbReference type="NCBI Taxonomy" id="2562704"/>
    <lineage>
        <taxon>Bacteria</taxon>
        <taxon>Pseudomonadati</taxon>
        <taxon>Elusimicrobiota</taxon>
        <taxon>Elusimicrobia</taxon>
        <taxon>Elusimicrobiales</taxon>
        <taxon>Elusimicrobiaceae</taxon>
        <taxon>Candidatus Avelusimicrobium</taxon>
    </lineage>
</organism>
<accession>A0A1Y4DD13</accession>
<keyword evidence="1" id="KW-0472">Membrane</keyword>
<evidence type="ECO:0000313" key="2">
    <source>
        <dbReference type="EMBL" id="OUO56916.1"/>
    </source>
</evidence>
<evidence type="ECO:0000256" key="1">
    <source>
        <dbReference type="SAM" id="Phobius"/>
    </source>
</evidence>
<keyword evidence="3" id="KW-1185">Reference proteome</keyword>